<dbReference type="GO" id="GO:0006145">
    <property type="term" value="P:purine nucleobase catabolic process"/>
    <property type="evidence" value="ECO:0007669"/>
    <property type="project" value="TreeGrafter"/>
</dbReference>
<evidence type="ECO:0000259" key="9">
    <source>
        <dbReference type="Pfam" id="PF12890"/>
    </source>
</evidence>
<comment type="function">
    <text evidence="1 7">Catalyzes the reversible cyclization of carbamoyl aspartate to dihydroorotate.</text>
</comment>
<gene>
    <name evidence="7 10" type="primary">pyrC</name>
    <name evidence="10" type="ORF">NITGR_730027</name>
</gene>
<feature type="binding site" evidence="7">
    <location>
        <begin position="328"/>
        <end position="329"/>
    </location>
    <ligand>
        <name>substrate</name>
    </ligand>
</feature>
<dbReference type="InterPro" id="IPR032466">
    <property type="entry name" value="Metal_Hydrolase"/>
</dbReference>
<reference evidence="10 11" key="1">
    <citation type="journal article" date="2013" name="Front. Microbiol.">
        <title>The genome of Nitrospina gracilis illuminates the metabolism and evolution of the major marine nitrite oxidizer.</title>
        <authorList>
            <person name="Luecker S."/>
            <person name="Nowka B."/>
            <person name="Rattei T."/>
            <person name="Spieck E."/>
            <person name="and Daims H."/>
        </authorList>
    </citation>
    <scope>NUCLEOTIDE SEQUENCE [LARGE SCALE GENOMIC DNA]</scope>
    <source>
        <strain evidence="10 11">3/211</strain>
    </source>
</reference>
<dbReference type="Gene3D" id="2.30.40.10">
    <property type="entry name" value="Urease, subunit C, domain 1"/>
    <property type="match status" value="1"/>
</dbReference>
<keyword evidence="4 7" id="KW-0378">Hydrolase</keyword>
<dbReference type="SUPFAM" id="SSF51338">
    <property type="entry name" value="Composite domain of metallo-dependent hydrolases"/>
    <property type="match status" value="1"/>
</dbReference>
<evidence type="ECO:0000256" key="6">
    <source>
        <dbReference type="ARBA" id="ARBA00022975"/>
    </source>
</evidence>
<dbReference type="PROSITE" id="PS00483">
    <property type="entry name" value="DIHYDROOROTASE_2"/>
    <property type="match status" value="1"/>
</dbReference>
<feature type="binding site" evidence="7">
    <location>
        <position position="237"/>
    </location>
    <ligand>
        <name>Zn(2+)</name>
        <dbReference type="ChEBI" id="CHEBI:29105"/>
        <label>2</label>
    </ligand>
</feature>
<dbReference type="AlphaFoldDB" id="M1Z0R9"/>
<keyword evidence="6 7" id="KW-0665">Pyrimidine biosynthesis</keyword>
<dbReference type="InParanoid" id="M1Z0R9"/>
<dbReference type="InterPro" id="IPR011059">
    <property type="entry name" value="Metal-dep_hydrolase_composite"/>
</dbReference>
<feature type="binding site" evidence="7">
    <location>
        <position position="157"/>
    </location>
    <ligand>
        <name>Zn(2+)</name>
        <dbReference type="ChEBI" id="CHEBI:29105"/>
        <label>2</label>
    </ligand>
</feature>
<evidence type="ECO:0000256" key="3">
    <source>
        <dbReference type="ARBA" id="ARBA00022723"/>
    </source>
</evidence>
<feature type="binding site" evidence="7">
    <location>
        <position position="184"/>
    </location>
    <ligand>
        <name>Zn(2+)</name>
        <dbReference type="ChEBI" id="CHEBI:29105"/>
        <label>2</label>
    </ligand>
</feature>
<dbReference type="InterPro" id="IPR013108">
    <property type="entry name" value="Amidohydro_3"/>
</dbReference>
<evidence type="ECO:0000256" key="7">
    <source>
        <dbReference type="HAMAP-Rule" id="MF_00220"/>
    </source>
</evidence>
<dbReference type="PANTHER" id="PTHR43668">
    <property type="entry name" value="ALLANTOINASE"/>
    <property type="match status" value="1"/>
</dbReference>
<dbReference type="HAMAP" id="MF_00220_B">
    <property type="entry name" value="PyrC_classI_B"/>
    <property type="match status" value="1"/>
</dbReference>
<evidence type="ECO:0000313" key="10">
    <source>
        <dbReference type="EMBL" id="CCQ91569.1"/>
    </source>
</evidence>
<dbReference type="PROSITE" id="PS00482">
    <property type="entry name" value="DIHYDROOROTASE_1"/>
    <property type="match status" value="1"/>
</dbReference>
<accession>M1Z0R9</accession>
<comment type="cofactor">
    <cofactor evidence="7">
        <name>Zn(2+)</name>
        <dbReference type="ChEBI" id="CHEBI:29105"/>
    </cofactor>
    <text evidence="7">Binds 2 Zn(2+) ions per subunit.</text>
</comment>
<keyword evidence="11" id="KW-1185">Reference proteome</keyword>
<dbReference type="Proteomes" id="UP000011704">
    <property type="component" value="Unassembled WGS sequence"/>
</dbReference>
<dbReference type="GO" id="GO:0005737">
    <property type="term" value="C:cytoplasm"/>
    <property type="evidence" value="ECO:0007669"/>
    <property type="project" value="TreeGrafter"/>
</dbReference>
<proteinExistence type="inferred from homology"/>
<dbReference type="HOGENOM" id="CLU_015572_1_0_0"/>
<dbReference type="RefSeq" id="WP_005010420.1">
    <property type="nucleotide sequence ID" value="NZ_HG422173.1"/>
</dbReference>
<dbReference type="CDD" id="cd01317">
    <property type="entry name" value="DHOase_IIa"/>
    <property type="match status" value="1"/>
</dbReference>
<protein>
    <recommendedName>
        <fullName evidence="7">Dihydroorotase</fullName>
        <shortName evidence="7">DHOase</shortName>
        <ecNumber evidence="7">3.5.2.3</ecNumber>
    </recommendedName>
</protein>
<dbReference type="EC" id="3.5.2.3" evidence="7"/>
<feature type="binding site" evidence="7">
    <location>
        <position position="157"/>
    </location>
    <ligand>
        <name>Zn(2+)</name>
        <dbReference type="ChEBI" id="CHEBI:29105"/>
        <label>1</label>
    </ligand>
</feature>
<feature type="binding site" evidence="7">
    <location>
        <position position="67"/>
    </location>
    <ligand>
        <name>Zn(2+)</name>
        <dbReference type="ChEBI" id="CHEBI:29105"/>
        <label>1</label>
    </ligand>
</feature>
<comment type="caution">
    <text evidence="7">Lacks conserved residue(s) required for the propagation of feature annotation.</text>
</comment>
<dbReference type="Pfam" id="PF12890">
    <property type="entry name" value="DHOase"/>
    <property type="match status" value="1"/>
</dbReference>
<name>M1Z0R9_NITG3</name>
<dbReference type="OrthoDB" id="9765462at2"/>
<feature type="active site" evidence="7">
    <location>
        <position position="310"/>
    </location>
</feature>
<feature type="binding site" evidence="7">
    <location>
        <begin position="67"/>
        <end position="69"/>
    </location>
    <ligand>
        <name>substrate</name>
    </ligand>
</feature>
<dbReference type="GO" id="GO:0004151">
    <property type="term" value="F:dihydroorotase activity"/>
    <property type="evidence" value="ECO:0007669"/>
    <property type="project" value="UniProtKB-UniRule"/>
</dbReference>
<dbReference type="InterPro" id="IPR002195">
    <property type="entry name" value="Dihydroorotase_CS"/>
</dbReference>
<feature type="binding site" evidence="7">
    <location>
        <position position="99"/>
    </location>
    <ligand>
        <name>substrate</name>
    </ligand>
</feature>
<dbReference type="FunCoup" id="M1Z0R9">
    <property type="interactions" value="425"/>
</dbReference>
<comment type="catalytic activity">
    <reaction evidence="7">
        <text>(S)-dihydroorotate + H2O = N-carbamoyl-L-aspartate + H(+)</text>
        <dbReference type="Rhea" id="RHEA:24296"/>
        <dbReference type="ChEBI" id="CHEBI:15377"/>
        <dbReference type="ChEBI" id="CHEBI:15378"/>
        <dbReference type="ChEBI" id="CHEBI:30864"/>
        <dbReference type="ChEBI" id="CHEBI:32814"/>
        <dbReference type="EC" id="3.5.2.3"/>
    </reaction>
</comment>
<comment type="similarity">
    <text evidence="2 7">Belongs to the metallo-dependent hydrolases superfamily. DHOase family. Class I DHOase subfamily.</text>
</comment>
<evidence type="ECO:0000256" key="4">
    <source>
        <dbReference type="ARBA" id="ARBA00022801"/>
    </source>
</evidence>
<sequence length="430" mass="47186">MKLLIKNGRVIDPANHRDGQFDVLVEKGRILKVAPQGKLSKAETDGAKEIDAKGCVVTPGFLDMHVHFREPGFEYKETIQTGCESAAAGGFTTVAMMPNTNPVNDTRSVTEFMLAQARTHGIINALPIGAITKGLKGEELTDMKDLKDAGAVALSDDGRPVMSNQLMRRAFEYSRMCDLLLIQHSEILDLTKGGCMHEGAISTELGLSGMPHEAEDIMVYRDIALLEKTGGRLHVAHISSGNSVELVRQAKKQGLPVTTEVAPHHFMLTDTAVRGYDTNTKMSPPLRSDRDIERIKEGLADGTIDMIATDHAPHDVVDKQVEYSHACFGVVGLETALPLSLKLVEEKVLTLPQVVEKLTSRPAEVFRLDKGTLSEGKDADITIFDPDAEYTVDAMKFKSKSKNSPFHDWQVKGQVRHTIYRGKVVYSNPS</sequence>
<feature type="domain" description="Amidohydrolase 3" evidence="8">
    <location>
        <begin position="290"/>
        <end position="426"/>
    </location>
</feature>
<feature type="binding site" evidence="7">
    <location>
        <position position="310"/>
    </location>
    <ligand>
        <name>Zn(2+)</name>
        <dbReference type="ChEBI" id="CHEBI:29105"/>
        <label>1</label>
    </ligand>
</feature>
<comment type="pathway">
    <text evidence="7">Pyrimidine metabolism; UMP biosynthesis via de novo pathway; (S)-dihydroorotate from bicarbonate: step 3/3.</text>
</comment>
<dbReference type="PANTHER" id="PTHR43668:SF2">
    <property type="entry name" value="ALLANTOINASE"/>
    <property type="match status" value="1"/>
</dbReference>
<dbReference type="STRING" id="1266370.NITGR_730027"/>
<dbReference type="UniPathway" id="UPA00070">
    <property type="reaction ID" value="UER00117"/>
</dbReference>
<dbReference type="GO" id="GO:0008270">
    <property type="term" value="F:zinc ion binding"/>
    <property type="evidence" value="ECO:0007669"/>
    <property type="project" value="UniProtKB-UniRule"/>
</dbReference>
<keyword evidence="5 7" id="KW-0862">Zinc</keyword>
<dbReference type="GO" id="GO:0044205">
    <property type="term" value="P:'de novo' UMP biosynthetic process"/>
    <property type="evidence" value="ECO:0007669"/>
    <property type="project" value="UniProtKB-UniRule"/>
</dbReference>
<dbReference type="NCBIfam" id="TIGR00857">
    <property type="entry name" value="pyrC_multi"/>
    <property type="match status" value="1"/>
</dbReference>
<dbReference type="Pfam" id="PF07969">
    <property type="entry name" value="Amidohydro_3"/>
    <property type="match status" value="1"/>
</dbReference>
<evidence type="ECO:0000313" key="11">
    <source>
        <dbReference type="Proteomes" id="UP000011704"/>
    </source>
</evidence>
<feature type="domain" description="Dihydroorotase catalytic" evidence="9">
    <location>
        <begin position="55"/>
        <end position="241"/>
    </location>
</feature>
<feature type="binding site" evidence="7">
    <location>
        <position position="314"/>
    </location>
    <ligand>
        <name>substrate</name>
    </ligand>
</feature>
<organism evidence="10 11">
    <name type="scientific">Nitrospina gracilis (strain 3/211)</name>
    <dbReference type="NCBI Taxonomy" id="1266370"/>
    <lineage>
        <taxon>Bacteria</taxon>
        <taxon>Pseudomonadati</taxon>
        <taxon>Nitrospinota/Tectimicrobiota group</taxon>
        <taxon>Nitrospinota</taxon>
        <taxon>Nitrospinia</taxon>
        <taxon>Nitrospinales</taxon>
        <taxon>Nitrospinaceae</taxon>
        <taxon>Nitrospina</taxon>
    </lineage>
</organism>
<dbReference type="GO" id="GO:0004038">
    <property type="term" value="F:allantoinase activity"/>
    <property type="evidence" value="ECO:0007669"/>
    <property type="project" value="TreeGrafter"/>
</dbReference>
<evidence type="ECO:0000256" key="5">
    <source>
        <dbReference type="ARBA" id="ARBA00022833"/>
    </source>
</evidence>
<evidence type="ECO:0000259" key="8">
    <source>
        <dbReference type="Pfam" id="PF07969"/>
    </source>
</evidence>
<dbReference type="SUPFAM" id="SSF51556">
    <property type="entry name" value="Metallo-dependent hydrolases"/>
    <property type="match status" value="1"/>
</dbReference>
<evidence type="ECO:0000256" key="1">
    <source>
        <dbReference type="ARBA" id="ARBA00002368"/>
    </source>
</evidence>
<keyword evidence="3 7" id="KW-0479">Metal-binding</keyword>
<evidence type="ECO:0000256" key="2">
    <source>
        <dbReference type="ARBA" id="ARBA00010286"/>
    </source>
</evidence>
<dbReference type="Gene3D" id="3.20.20.140">
    <property type="entry name" value="Metal-dependent hydrolases"/>
    <property type="match status" value="1"/>
</dbReference>
<dbReference type="InterPro" id="IPR004722">
    <property type="entry name" value="DHOase"/>
</dbReference>
<comment type="caution">
    <text evidence="10">The sequence shown here is derived from an EMBL/GenBank/DDBJ whole genome shotgun (WGS) entry which is preliminary data.</text>
</comment>
<feature type="binding site" evidence="7">
    <location>
        <position position="65"/>
    </location>
    <ligand>
        <name>Zn(2+)</name>
        <dbReference type="ChEBI" id="CHEBI:29105"/>
        <label>1</label>
    </ligand>
</feature>
<dbReference type="InterPro" id="IPR024403">
    <property type="entry name" value="DHOase_cat"/>
</dbReference>
<dbReference type="EMBL" id="CAQJ01000081">
    <property type="protein sequence ID" value="CCQ91569.1"/>
    <property type="molecule type" value="Genomic_DNA"/>
</dbReference>
<dbReference type="InterPro" id="IPR050138">
    <property type="entry name" value="DHOase/Allantoinase_Hydrolase"/>
</dbReference>